<keyword evidence="1" id="KW-0732">Signal</keyword>
<dbReference type="AlphaFoldDB" id="A0A0C3F9A7"/>
<evidence type="ECO:0000256" key="1">
    <source>
        <dbReference type="SAM" id="SignalP"/>
    </source>
</evidence>
<name>A0A0C3F9A7_PILCF</name>
<feature type="chain" id="PRO_5002174405" evidence="1">
    <location>
        <begin position="23"/>
        <end position="74"/>
    </location>
</feature>
<sequence length="74" mass="7725">MPHKKGCSSIATHLRVLLPALSTLSTEDFGVEKAIILSGDGFGIDAVCPTRWSLVRLALSGYKHGAGNAAKSTT</sequence>
<proteinExistence type="predicted"/>
<dbReference type="Proteomes" id="UP000054166">
    <property type="component" value="Unassembled WGS sequence"/>
</dbReference>
<dbReference type="EMBL" id="KN833034">
    <property type="protein sequence ID" value="KIM76529.1"/>
    <property type="molecule type" value="Genomic_DNA"/>
</dbReference>
<protein>
    <submittedName>
        <fullName evidence="2">Uncharacterized protein</fullName>
    </submittedName>
</protein>
<gene>
    <name evidence="2" type="ORF">PILCRDRAFT_645729</name>
</gene>
<accession>A0A0C3F9A7</accession>
<dbReference type="HOGENOM" id="CLU_2688694_0_0_1"/>
<feature type="signal peptide" evidence="1">
    <location>
        <begin position="1"/>
        <end position="22"/>
    </location>
</feature>
<evidence type="ECO:0000313" key="3">
    <source>
        <dbReference type="Proteomes" id="UP000054166"/>
    </source>
</evidence>
<evidence type="ECO:0000313" key="2">
    <source>
        <dbReference type="EMBL" id="KIM76529.1"/>
    </source>
</evidence>
<dbReference type="InParanoid" id="A0A0C3F9A7"/>
<keyword evidence="3" id="KW-1185">Reference proteome</keyword>
<reference evidence="2 3" key="1">
    <citation type="submission" date="2014-04" db="EMBL/GenBank/DDBJ databases">
        <authorList>
            <consortium name="DOE Joint Genome Institute"/>
            <person name="Kuo A."/>
            <person name="Tarkka M."/>
            <person name="Buscot F."/>
            <person name="Kohler A."/>
            <person name="Nagy L.G."/>
            <person name="Floudas D."/>
            <person name="Copeland A."/>
            <person name="Barry K.W."/>
            <person name="Cichocki N."/>
            <person name="Veneault-Fourrey C."/>
            <person name="LaButti K."/>
            <person name="Lindquist E.A."/>
            <person name="Lipzen A."/>
            <person name="Lundell T."/>
            <person name="Morin E."/>
            <person name="Murat C."/>
            <person name="Sun H."/>
            <person name="Tunlid A."/>
            <person name="Henrissat B."/>
            <person name="Grigoriev I.V."/>
            <person name="Hibbett D.S."/>
            <person name="Martin F."/>
            <person name="Nordberg H.P."/>
            <person name="Cantor M.N."/>
            <person name="Hua S.X."/>
        </authorList>
    </citation>
    <scope>NUCLEOTIDE SEQUENCE [LARGE SCALE GENOMIC DNA]</scope>
    <source>
        <strain evidence="2 3">F 1598</strain>
    </source>
</reference>
<reference evidence="3" key="2">
    <citation type="submission" date="2015-01" db="EMBL/GenBank/DDBJ databases">
        <title>Evolutionary Origins and Diversification of the Mycorrhizal Mutualists.</title>
        <authorList>
            <consortium name="DOE Joint Genome Institute"/>
            <consortium name="Mycorrhizal Genomics Consortium"/>
            <person name="Kohler A."/>
            <person name="Kuo A."/>
            <person name="Nagy L.G."/>
            <person name="Floudas D."/>
            <person name="Copeland A."/>
            <person name="Barry K.W."/>
            <person name="Cichocki N."/>
            <person name="Veneault-Fourrey C."/>
            <person name="LaButti K."/>
            <person name="Lindquist E.A."/>
            <person name="Lipzen A."/>
            <person name="Lundell T."/>
            <person name="Morin E."/>
            <person name="Murat C."/>
            <person name="Riley R."/>
            <person name="Ohm R."/>
            <person name="Sun H."/>
            <person name="Tunlid A."/>
            <person name="Henrissat B."/>
            <person name="Grigoriev I.V."/>
            <person name="Hibbett D.S."/>
            <person name="Martin F."/>
        </authorList>
    </citation>
    <scope>NUCLEOTIDE SEQUENCE [LARGE SCALE GENOMIC DNA]</scope>
    <source>
        <strain evidence="3">F 1598</strain>
    </source>
</reference>
<organism evidence="2 3">
    <name type="scientific">Piloderma croceum (strain F 1598)</name>
    <dbReference type="NCBI Taxonomy" id="765440"/>
    <lineage>
        <taxon>Eukaryota</taxon>
        <taxon>Fungi</taxon>
        <taxon>Dikarya</taxon>
        <taxon>Basidiomycota</taxon>
        <taxon>Agaricomycotina</taxon>
        <taxon>Agaricomycetes</taxon>
        <taxon>Agaricomycetidae</taxon>
        <taxon>Atheliales</taxon>
        <taxon>Atheliaceae</taxon>
        <taxon>Piloderma</taxon>
    </lineage>
</organism>